<gene>
    <name evidence="1" type="ORF">A9Q02_08365</name>
</gene>
<dbReference type="EMBL" id="LYXE01000024">
    <property type="protein sequence ID" value="PDW00871.1"/>
    <property type="molecule type" value="Genomic_DNA"/>
</dbReference>
<dbReference type="Proteomes" id="UP000220922">
    <property type="component" value="Unassembled WGS sequence"/>
</dbReference>
<organism evidence="1 2">
    <name type="scientific">Candidatus Chloroploca asiatica</name>
    <dbReference type="NCBI Taxonomy" id="1506545"/>
    <lineage>
        <taxon>Bacteria</taxon>
        <taxon>Bacillati</taxon>
        <taxon>Chloroflexota</taxon>
        <taxon>Chloroflexia</taxon>
        <taxon>Chloroflexales</taxon>
        <taxon>Chloroflexineae</taxon>
        <taxon>Oscillochloridaceae</taxon>
        <taxon>Candidatus Chloroploca</taxon>
    </lineage>
</organism>
<dbReference type="AlphaFoldDB" id="A0A2H3L2S9"/>
<proteinExistence type="predicted"/>
<comment type="caution">
    <text evidence="1">The sequence shown here is derived from an EMBL/GenBank/DDBJ whole genome shotgun (WGS) entry which is preliminary data.</text>
</comment>
<reference evidence="1 2" key="1">
    <citation type="submission" date="2016-05" db="EMBL/GenBank/DDBJ databases">
        <authorList>
            <person name="Lavstsen T."/>
            <person name="Jespersen J.S."/>
        </authorList>
    </citation>
    <scope>NUCLEOTIDE SEQUENCE [LARGE SCALE GENOMIC DNA]</scope>
    <source>
        <strain evidence="1 2">B7-9</strain>
    </source>
</reference>
<protein>
    <submittedName>
        <fullName evidence="1">Uncharacterized protein</fullName>
    </submittedName>
</protein>
<accession>A0A2H3L2S9</accession>
<name>A0A2H3L2S9_9CHLR</name>
<evidence type="ECO:0000313" key="2">
    <source>
        <dbReference type="Proteomes" id="UP000220922"/>
    </source>
</evidence>
<dbReference type="RefSeq" id="WP_097650695.1">
    <property type="nucleotide sequence ID" value="NZ_LYXE01000024.1"/>
</dbReference>
<sequence>MIPPALLHQLRDAIMLGDLSAINALATQIKPFEASVDQQIEAMAYEFAYDDMITLLDALEQTT</sequence>
<evidence type="ECO:0000313" key="1">
    <source>
        <dbReference type="EMBL" id="PDW00871.1"/>
    </source>
</evidence>
<keyword evidence="2" id="KW-1185">Reference proteome</keyword>